<dbReference type="EMBL" id="NDYL01000001">
    <property type="protein sequence ID" value="OXB94722.1"/>
    <property type="molecule type" value="Genomic_DNA"/>
</dbReference>
<keyword evidence="1" id="KW-0175">Coiled coil</keyword>
<name>A0A226QT96_9BACL</name>
<evidence type="ECO:0000256" key="1">
    <source>
        <dbReference type="SAM" id="Coils"/>
    </source>
</evidence>
<organism evidence="2 3">
    <name type="scientific">Parageobacillus galactosidasius</name>
    <dbReference type="NCBI Taxonomy" id="883812"/>
    <lineage>
        <taxon>Bacteria</taxon>
        <taxon>Bacillati</taxon>
        <taxon>Bacillota</taxon>
        <taxon>Bacilli</taxon>
        <taxon>Bacillales</taxon>
        <taxon>Anoxybacillaceae</taxon>
        <taxon>Parageobacillus</taxon>
    </lineage>
</organism>
<dbReference type="AlphaFoldDB" id="A0A226QT96"/>
<sequence length="828" mass="96538">MGQFLDDFLLTMPETQRKKLLEILELKQKQGIIRSEEQLKKELETLLKQLESYNGTPTFFPIYQEGRTNSQAYNQNMESIAFDLATLFDASNQIEALISDNQQLSKSLLADIRKKIYMLKTQVERYQLLINHSDQFIEAIHEDFKVPQYTETSEELLTLLRKDRFGQPLSSLYNAENHGYALQLASMQTEDQLKTSYGRKLAKIEVRNRTGLEASNNRYPVENAIDGSPDTFWAEAIIVDDVIQQDIEDLWSHDYHDYPKTGAICELEITLNGLTTVSEIQFVPYCSYPLEIVAIHGYEREDSGGKMYSLISPNHPNIYQRSQKSTDRMVFQFPSVEISKLRILIRQENYEKENFIVSYDDLHNMEMWDRIASDPDLIPDFKEPGESIAEFDKKNELTGWQLYLKKLKEWAMILRKEGIVEAAEKAIEIIKMGDYKNPLLLALRSINEKGEKEIVKDPRSPMLSEQWLATNKLVYIYGAYDIRVYGRKYHRTSIYVSKPLPLNSNVRQISLSTKEKHHYITIGGQEIDPVTKQSTEQQVKITDIEYYVTFKKNPLPKDWKPILPVEQKYVEGELLLGENVQGDYPEFRNMDLIIFEFRFPVVSKETVTIRQNGYPMTPDMYIISDDGKKVGIKREYYSPSSIYTADYKPVDDAYIIRIDQQDIGIEPMPFINKNGELGERFEKADHNNSIELTYYPYLYRDVLFQYNPTKEGYDQDETKYTPQEIYYPVIVRVNGEEFKNITDYTTNTYDPERLKENGGKTFAHIGKKIIFGTPINGQKIENIVVDYHYVATDMRIKAILRRNHAGYESITPSLYSYQIRCQSFDQEE</sequence>
<comment type="caution">
    <text evidence="2">The sequence shown here is derived from an EMBL/GenBank/DDBJ whole genome shotgun (WGS) entry which is preliminary data.</text>
</comment>
<protein>
    <submittedName>
        <fullName evidence="2">Uncharacterized protein</fullName>
    </submittedName>
</protein>
<feature type="coiled-coil region" evidence="1">
    <location>
        <begin position="29"/>
        <end position="56"/>
    </location>
</feature>
<reference evidence="2 3" key="1">
    <citation type="submission" date="2017-04" db="EMBL/GenBank/DDBJ databases">
        <title>The genome sequence of Parageobacillus galactosidasius DSM 18751.</title>
        <authorList>
            <person name="Ramaloko W.T."/>
            <person name="Koen N."/>
            <person name="Polliack S."/>
            <person name="Aliyu H."/>
            <person name="Lebre P."/>
            <person name="Mohr T."/>
            <person name="Oswald F."/>
            <person name="Zwick M."/>
            <person name="Neumann A."/>
            <person name="Syldatk C."/>
            <person name="Cowan D."/>
            <person name="De Maayer P."/>
        </authorList>
    </citation>
    <scope>NUCLEOTIDE SEQUENCE [LARGE SCALE GENOMIC DNA]</scope>
    <source>
        <strain evidence="2 3">DSM 18751</strain>
    </source>
</reference>
<evidence type="ECO:0000313" key="3">
    <source>
        <dbReference type="Proteomes" id="UP000198394"/>
    </source>
</evidence>
<evidence type="ECO:0000313" key="2">
    <source>
        <dbReference type="EMBL" id="OXB94722.1"/>
    </source>
</evidence>
<gene>
    <name evidence="2" type="ORF">B9L23_07610</name>
</gene>
<keyword evidence="3" id="KW-1185">Reference proteome</keyword>
<dbReference type="RefSeq" id="WP_089097175.1">
    <property type="nucleotide sequence ID" value="NZ_NDYL01000001.1"/>
</dbReference>
<accession>A0A226QT96</accession>
<proteinExistence type="predicted"/>
<dbReference type="Proteomes" id="UP000198394">
    <property type="component" value="Unassembled WGS sequence"/>
</dbReference>